<keyword evidence="9" id="KW-0050">Antiport</keyword>
<feature type="transmembrane region" description="Helical" evidence="11">
    <location>
        <begin position="114"/>
        <end position="134"/>
    </location>
</feature>
<evidence type="ECO:0000256" key="8">
    <source>
        <dbReference type="ARBA" id="ARBA00023201"/>
    </source>
</evidence>
<evidence type="ECO:0000256" key="7">
    <source>
        <dbReference type="ARBA" id="ARBA00023136"/>
    </source>
</evidence>
<dbReference type="NCBIfam" id="TIGR00840">
    <property type="entry name" value="b_cpa1"/>
    <property type="match status" value="1"/>
</dbReference>
<dbReference type="GO" id="GO:0005886">
    <property type="term" value="C:plasma membrane"/>
    <property type="evidence" value="ECO:0007669"/>
    <property type="project" value="TreeGrafter"/>
</dbReference>
<comment type="similarity">
    <text evidence="9">Belongs to the monovalent cation:proton antiporter 1 (CPA1) transporter (TC 2.A.36) family.</text>
</comment>
<feature type="transmembrane region" description="Helical" evidence="11">
    <location>
        <begin position="85"/>
        <end position="102"/>
    </location>
</feature>
<feature type="domain" description="Cation/H+ exchanger transmembrane" evidence="12">
    <location>
        <begin position="37"/>
        <end position="433"/>
    </location>
</feature>
<evidence type="ECO:0000256" key="5">
    <source>
        <dbReference type="ARBA" id="ARBA00023053"/>
    </source>
</evidence>
<dbReference type="EMBL" id="HACM01004006">
    <property type="protein sequence ID" value="CRZ04448.1"/>
    <property type="molecule type" value="Transcribed_RNA"/>
</dbReference>
<keyword evidence="8 9" id="KW-0739">Sodium transport</keyword>
<keyword evidence="5" id="KW-0915">Sodium</keyword>
<evidence type="ECO:0000259" key="12">
    <source>
        <dbReference type="Pfam" id="PF00999"/>
    </source>
</evidence>
<feature type="transmembrane region" description="Helical" evidence="11">
    <location>
        <begin position="55"/>
        <end position="73"/>
    </location>
</feature>
<dbReference type="GO" id="GO:0098719">
    <property type="term" value="P:sodium ion import across plasma membrane"/>
    <property type="evidence" value="ECO:0007669"/>
    <property type="project" value="TreeGrafter"/>
</dbReference>
<feature type="transmembrane region" description="Helical" evidence="11">
    <location>
        <begin position="22"/>
        <end position="43"/>
    </location>
</feature>
<feature type="compositionally biased region" description="Low complexity" evidence="10">
    <location>
        <begin position="520"/>
        <end position="532"/>
    </location>
</feature>
<evidence type="ECO:0000256" key="6">
    <source>
        <dbReference type="ARBA" id="ARBA00023065"/>
    </source>
</evidence>
<feature type="transmembrane region" description="Helical" evidence="11">
    <location>
        <begin position="345"/>
        <end position="370"/>
    </location>
</feature>
<evidence type="ECO:0000256" key="4">
    <source>
        <dbReference type="ARBA" id="ARBA00022989"/>
    </source>
</evidence>
<name>A0A0H5R824_9EUKA</name>
<accession>A0A0H5R824</accession>
<feature type="transmembrane region" description="Helical" evidence="11">
    <location>
        <begin position="213"/>
        <end position="246"/>
    </location>
</feature>
<evidence type="ECO:0000256" key="2">
    <source>
        <dbReference type="ARBA" id="ARBA00022448"/>
    </source>
</evidence>
<feature type="transmembrane region" description="Helical" evidence="11">
    <location>
        <begin position="266"/>
        <end position="289"/>
    </location>
</feature>
<keyword evidence="6 9" id="KW-0406">Ion transport</keyword>
<dbReference type="PANTHER" id="PTHR10110:SF187">
    <property type="entry name" value="SODIUM_HYDROGEN EXCHANGER"/>
    <property type="match status" value="1"/>
</dbReference>
<evidence type="ECO:0000256" key="1">
    <source>
        <dbReference type="ARBA" id="ARBA00004141"/>
    </source>
</evidence>
<evidence type="ECO:0000313" key="13">
    <source>
        <dbReference type="EMBL" id="CRZ04449.1"/>
    </source>
</evidence>
<keyword evidence="7 11" id="KW-0472">Membrane</keyword>
<evidence type="ECO:0000256" key="10">
    <source>
        <dbReference type="SAM" id="MobiDB-lite"/>
    </source>
</evidence>
<feature type="region of interest" description="Disordered" evidence="10">
    <location>
        <begin position="508"/>
        <end position="532"/>
    </location>
</feature>
<organism evidence="13">
    <name type="scientific">Spongospora subterranea</name>
    <dbReference type="NCBI Taxonomy" id="70186"/>
    <lineage>
        <taxon>Eukaryota</taxon>
        <taxon>Sar</taxon>
        <taxon>Rhizaria</taxon>
        <taxon>Endomyxa</taxon>
        <taxon>Phytomyxea</taxon>
        <taxon>Plasmodiophorida</taxon>
        <taxon>Plasmodiophoridae</taxon>
        <taxon>Spongospora</taxon>
    </lineage>
</organism>
<dbReference type="InterPro" id="IPR004709">
    <property type="entry name" value="NaH_exchanger"/>
</dbReference>
<evidence type="ECO:0000256" key="3">
    <source>
        <dbReference type="ARBA" id="ARBA00022692"/>
    </source>
</evidence>
<reference evidence="13" key="1">
    <citation type="submission" date="2015-04" db="EMBL/GenBank/DDBJ databases">
        <title>The genome sequence of the plant pathogenic Rhizarian Plasmodiophora brassicae reveals insights in its biotrophic life cycle and the origin of chitin synthesis.</title>
        <authorList>
            <person name="Schwelm A."/>
            <person name="Fogelqvist J."/>
            <person name="Knaust A."/>
            <person name="Julke S."/>
            <person name="Lilja T."/>
            <person name="Dhandapani V."/>
            <person name="Bonilla-Rosso G."/>
            <person name="Karlsson M."/>
            <person name="Shevchenko A."/>
            <person name="Choi S.R."/>
            <person name="Kim H.G."/>
            <person name="Park J.Y."/>
            <person name="Lim Y.P."/>
            <person name="Ludwig-Muller J."/>
            <person name="Dixelius C."/>
        </authorList>
    </citation>
    <scope>NUCLEOTIDE SEQUENCE</scope>
    <source>
        <tissue evidence="13">Potato root galls</tissue>
    </source>
</reference>
<feature type="transmembrane region" description="Helical" evidence="11">
    <location>
        <begin position="407"/>
        <end position="428"/>
    </location>
</feature>
<keyword evidence="4 11" id="KW-1133">Transmembrane helix</keyword>
<feature type="transmembrane region" description="Helical" evidence="11">
    <location>
        <begin position="309"/>
        <end position="333"/>
    </location>
</feature>
<evidence type="ECO:0000256" key="9">
    <source>
        <dbReference type="RuleBase" id="RU003722"/>
    </source>
</evidence>
<dbReference type="PRINTS" id="PR01084">
    <property type="entry name" value="NAHEXCHNGR"/>
</dbReference>
<feature type="transmembrane region" description="Helical" evidence="11">
    <location>
        <begin position="382"/>
        <end position="401"/>
    </location>
</feature>
<sequence length="532" mass="58614">MLSSLLDATDTAGGHANSHDFVGLNSLLFVLVVGVCLFLARVIREYKLYYIPSSAASMIFGVLIGIVIIFLGSEEAEFVRFQPNLFFYVLLPPIIFHAGYSLRRREFFRNLTTIMMFAVFGTLISTLVIGYFLYGLALLGLIGLDSSNPLECLTFAALISAVDPVATLSILGSRDINADPLLYNLVFGETVLNDAVSIVLFKTFQQSVPTQPAFSIVNIMAIFSGVSIASTLVGTGVALLCAYVFRCVEFKESPAHEYTLMFLFAYSSYCLSEIAGLSGVMALFICGIVMHNYTWYSLSSTTRRSTKHIFHSFALLAETFLFAYVGITAGMSFKPEIGLKWSPMLVIFTLFACFLARAVHIFPGSALVNLRRKRKITFPMQVVMWFAGLRGAVSFALALSVDTPNRSIVITTTLTIVFFTTVVCGGLTEPLLSKLKLRRDCNDVRNPLMVIEENGHREIAVPQDAEEDDDVPQSPSSPIGGIHKMWVDFDEYYMKAWFGGPNQDQKGHIVFSSSHPPPSLSLRSVSTSATDI</sequence>
<dbReference type="GO" id="GO:0015385">
    <property type="term" value="F:sodium:proton antiporter activity"/>
    <property type="evidence" value="ECO:0007669"/>
    <property type="project" value="InterPro"/>
</dbReference>
<evidence type="ECO:0000256" key="11">
    <source>
        <dbReference type="SAM" id="Phobius"/>
    </source>
</evidence>
<proteinExistence type="inferred from homology"/>
<dbReference type="InterPro" id="IPR006153">
    <property type="entry name" value="Cation/H_exchanger_TM"/>
</dbReference>
<dbReference type="Pfam" id="PF00999">
    <property type="entry name" value="Na_H_Exchanger"/>
    <property type="match status" value="1"/>
</dbReference>
<dbReference type="AlphaFoldDB" id="A0A0H5R824"/>
<dbReference type="InterPro" id="IPR018422">
    <property type="entry name" value="Cation/H_exchanger_CPA1"/>
</dbReference>
<dbReference type="PANTHER" id="PTHR10110">
    <property type="entry name" value="SODIUM/HYDROGEN EXCHANGER"/>
    <property type="match status" value="1"/>
</dbReference>
<keyword evidence="3 9" id="KW-0812">Transmembrane</keyword>
<dbReference type="EMBL" id="HACM01004007">
    <property type="protein sequence ID" value="CRZ04449.1"/>
    <property type="molecule type" value="Transcribed_RNA"/>
</dbReference>
<dbReference type="GO" id="GO:0015386">
    <property type="term" value="F:potassium:proton antiporter activity"/>
    <property type="evidence" value="ECO:0007669"/>
    <property type="project" value="TreeGrafter"/>
</dbReference>
<keyword evidence="2 9" id="KW-0813">Transport</keyword>
<dbReference type="Gene3D" id="6.10.140.1330">
    <property type="match status" value="1"/>
</dbReference>
<dbReference type="GO" id="GO:0051453">
    <property type="term" value="P:regulation of intracellular pH"/>
    <property type="evidence" value="ECO:0007669"/>
    <property type="project" value="TreeGrafter"/>
</dbReference>
<comment type="subcellular location">
    <subcellularLocation>
        <location evidence="1">Membrane</location>
        <topology evidence="1">Multi-pass membrane protein</topology>
    </subcellularLocation>
</comment>
<protein>
    <recommendedName>
        <fullName evidence="9">Sodium/hydrogen exchanger</fullName>
    </recommendedName>
</protein>